<dbReference type="RefSeq" id="WP_115791637.1">
    <property type="nucleotide sequence ID" value="NZ_QSLN01000001.1"/>
</dbReference>
<dbReference type="GO" id="GO:0004045">
    <property type="term" value="F:peptidyl-tRNA hydrolase activity"/>
    <property type="evidence" value="ECO:0007669"/>
    <property type="project" value="UniProtKB-UniRule"/>
</dbReference>
<comment type="similarity">
    <text evidence="5 8 10">Belongs to the PTH family.</text>
</comment>
<dbReference type="GO" id="GO:0006515">
    <property type="term" value="P:protein quality control for misfolded or incompletely synthesized proteins"/>
    <property type="evidence" value="ECO:0007669"/>
    <property type="project" value="UniProtKB-UniRule"/>
</dbReference>
<dbReference type="AlphaFoldDB" id="A0A3D8P5M6"/>
<reference evidence="11 12" key="1">
    <citation type="submission" date="2018-08" db="EMBL/GenBank/DDBJ databases">
        <title>Form III RuBisCO-mediated autotrophy in Thermodesulfobium bacteria.</title>
        <authorList>
            <person name="Toshchakov S.V."/>
            <person name="Kublanov I.V."/>
            <person name="Frolov E."/>
            <person name="Bonch-Osmolovskaya E.A."/>
            <person name="Tourova T.P."/>
            <person name="Chernych N.A."/>
            <person name="Lebedinsky A.V."/>
        </authorList>
    </citation>
    <scope>NUCLEOTIDE SEQUENCE [LARGE SCALE GENOMIC DNA]</scope>
    <source>
        <strain evidence="11 12">SR</strain>
    </source>
</reference>
<evidence type="ECO:0000256" key="8">
    <source>
        <dbReference type="HAMAP-Rule" id="MF_00083"/>
    </source>
</evidence>
<accession>A0A3D8P5M6</accession>
<feature type="binding site" evidence="8">
    <location>
        <position position="19"/>
    </location>
    <ligand>
        <name>tRNA</name>
        <dbReference type="ChEBI" id="CHEBI:17843"/>
    </ligand>
</feature>
<dbReference type="InterPro" id="IPR036416">
    <property type="entry name" value="Pept_tRNA_hydro_sf"/>
</dbReference>
<dbReference type="PANTHER" id="PTHR17224:SF1">
    <property type="entry name" value="PEPTIDYL-TRNA HYDROLASE"/>
    <property type="match status" value="1"/>
</dbReference>
<evidence type="ECO:0000256" key="7">
    <source>
        <dbReference type="ARBA" id="ARBA00050038"/>
    </source>
</evidence>
<proteinExistence type="inferred from homology"/>
<dbReference type="CDD" id="cd00462">
    <property type="entry name" value="PTH"/>
    <property type="match status" value="1"/>
</dbReference>
<comment type="function">
    <text evidence="8">Hydrolyzes ribosome-free peptidyl-tRNAs (with 1 or more amino acids incorporated), which drop off the ribosome during protein synthesis, or as a result of ribosome stalling.</text>
</comment>
<feature type="site" description="Discriminates between blocked and unblocked aminoacyl-tRNA" evidence="8">
    <location>
        <position position="14"/>
    </location>
</feature>
<dbReference type="InterPro" id="IPR018171">
    <property type="entry name" value="Pept_tRNA_hydro_CS"/>
</dbReference>
<name>A0A3D8P5M6_9THEO</name>
<dbReference type="PROSITE" id="PS01195">
    <property type="entry name" value="PEPT_TRNA_HYDROL_1"/>
    <property type="match status" value="1"/>
</dbReference>
<evidence type="ECO:0000313" key="11">
    <source>
        <dbReference type="EMBL" id="RDV84643.1"/>
    </source>
</evidence>
<keyword evidence="4 8" id="KW-0694">RNA-binding</keyword>
<dbReference type="GO" id="GO:0005737">
    <property type="term" value="C:cytoplasm"/>
    <property type="evidence" value="ECO:0007669"/>
    <property type="project" value="UniProtKB-SubCell"/>
</dbReference>
<evidence type="ECO:0000256" key="2">
    <source>
        <dbReference type="ARBA" id="ARBA00022555"/>
    </source>
</evidence>
<comment type="subcellular location">
    <subcellularLocation>
        <location evidence="8">Cytoplasm</location>
    </subcellularLocation>
</comment>
<comment type="caution">
    <text evidence="8">Lacks conserved residue(s) required for the propagation of feature annotation.</text>
</comment>
<feature type="site" description="Stabilizes the basic form of H active site to accept a proton" evidence="8">
    <location>
        <position position="97"/>
    </location>
</feature>
<gene>
    <name evidence="8" type="primary">pth</name>
    <name evidence="11" type="ORF">DXX99_00935</name>
</gene>
<evidence type="ECO:0000256" key="4">
    <source>
        <dbReference type="ARBA" id="ARBA00022884"/>
    </source>
</evidence>
<dbReference type="InterPro" id="IPR001328">
    <property type="entry name" value="Pept_tRNA_hydro"/>
</dbReference>
<comment type="function">
    <text evidence="8">Catalyzes the release of premature peptidyl moieties from peptidyl-tRNA molecules trapped in stalled 50S ribosomal subunits, and thus maintains levels of free tRNAs and 50S ribosomes.</text>
</comment>
<feature type="binding site" evidence="8">
    <location>
        <position position="70"/>
    </location>
    <ligand>
        <name>tRNA</name>
        <dbReference type="ChEBI" id="CHEBI:17843"/>
    </ligand>
</feature>
<evidence type="ECO:0000256" key="6">
    <source>
        <dbReference type="ARBA" id="ARBA00048707"/>
    </source>
</evidence>
<keyword evidence="3 8" id="KW-0378">Hydrolase</keyword>
<dbReference type="PANTHER" id="PTHR17224">
    <property type="entry name" value="PEPTIDYL-TRNA HYDROLASE"/>
    <property type="match status" value="1"/>
</dbReference>
<dbReference type="Proteomes" id="UP000256329">
    <property type="component" value="Unassembled WGS sequence"/>
</dbReference>
<keyword evidence="2 8" id="KW-0820">tRNA-binding</keyword>
<evidence type="ECO:0000256" key="1">
    <source>
        <dbReference type="ARBA" id="ARBA00013260"/>
    </source>
</evidence>
<evidence type="ECO:0000256" key="9">
    <source>
        <dbReference type="RuleBase" id="RU000673"/>
    </source>
</evidence>
<evidence type="ECO:0000256" key="3">
    <source>
        <dbReference type="ARBA" id="ARBA00022801"/>
    </source>
</evidence>
<evidence type="ECO:0000313" key="12">
    <source>
        <dbReference type="Proteomes" id="UP000256329"/>
    </source>
</evidence>
<dbReference type="NCBIfam" id="TIGR00447">
    <property type="entry name" value="pth"/>
    <property type="match status" value="1"/>
</dbReference>
<organism evidence="11 12">
    <name type="scientific">Ammonifex thiophilus</name>
    <dbReference type="NCBI Taxonomy" id="444093"/>
    <lineage>
        <taxon>Bacteria</taxon>
        <taxon>Bacillati</taxon>
        <taxon>Bacillota</taxon>
        <taxon>Clostridia</taxon>
        <taxon>Thermoanaerobacterales</taxon>
        <taxon>Thermoanaerobacteraceae</taxon>
        <taxon>Ammonifex</taxon>
    </lineage>
</organism>
<dbReference type="EMBL" id="QSLN01000001">
    <property type="protein sequence ID" value="RDV84643.1"/>
    <property type="molecule type" value="Genomic_DNA"/>
</dbReference>
<feature type="binding site" evidence="8">
    <location>
        <position position="72"/>
    </location>
    <ligand>
        <name>tRNA</name>
        <dbReference type="ChEBI" id="CHEBI:17843"/>
    </ligand>
</feature>
<dbReference type="GO" id="GO:0000049">
    <property type="term" value="F:tRNA binding"/>
    <property type="evidence" value="ECO:0007669"/>
    <property type="project" value="UniProtKB-UniRule"/>
</dbReference>
<dbReference type="EC" id="3.1.1.29" evidence="1 8"/>
<keyword evidence="8" id="KW-0963">Cytoplasm</keyword>
<dbReference type="Gene3D" id="3.40.50.1470">
    <property type="entry name" value="Peptidyl-tRNA hydrolase"/>
    <property type="match status" value="1"/>
</dbReference>
<dbReference type="FunFam" id="3.40.50.1470:FF:000001">
    <property type="entry name" value="Peptidyl-tRNA hydrolase"/>
    <property type="match status" value="1"/>
</dbReference>
<sequence>MGEKRLRAVVGLGNPGPAYTDTRHNLGFMVLDRLAQQVGVSFAKEGKLRSRLAVLRLEDREVYLLKPQTYMNLSGEAVRLLVEKKGLLPEEILVVYDDLDLPLGRLKLALSGSSGGHRGMGSVLEALGTTSVPRLRLGIGRPPAGVDAATYVLSPFAPEEREELDRLLERAVAAVKCALQEGMVQAMNKFNQRQL</sequence>
<comment type="catalytic activity">
    <reaction evidence="6 8 9">
        <text>an N-acyl-L-alpha-aminoacyl-tRNA + H2O = an N-acyl-L-amino acid + a tRNA + H(+)</text>
        <dbReference type="Rhea" id="RHEA:54448"/>
        <dbReference type="Rhea" id="RHEA-COMP:10123"/>
        <dbReference type="Rhea" id="RHEA-COMP:13883"/>
        <dbReference type="ChEBI" id="CHEBI:15377"/>
        <dbReference type="ChEBI" id="CHEBI:15378"/>
        <dbReference type="ChEBI" id="CHEBI:59874"/>
        <dbReference type="ChEBI" id="CHEBI:78442"/>
        <dbReference type="ChEBI" id="CHEBI:138191"/>
        <dbReference type="EC" id="3.1.1.29"/>
    </reaction>
</comment>
<evidence type="ECO:0000256" key="5">
    <source>
        <dbReference type="ARBA" id="ARBA00038063"/>
    </source>
</evidence>
<dbReference type="Pfam" id="PF01195">
    <property type="entry name" value="Pept_tRNA_hydro"/>
    <property type="match status" value="1"/>
</dbReference>
<evidence type="ECO:0000256" key="10">
    <source>
        <dbReference type="RuleBase" id="RU004320"/>
    </source>
</evidence>
<dbReference type="HAMAP" id="MF_00083">
    <property type="entry name" value="Pept_tRNA_hydro_bact"/>
    <property type="match status" value="1"/>
</dbReference>
<feature type="active site" description="Proton acceptor" evidence="8">
    <location>
        <position position="24"/>
    </location>
</feature>
<dbReference type="SUPFAM" id="SSF53178">
    <property type="entry name" value="Peptidyl-tRNA hydrolase-like"/>
    <property type="match status" value="1"/>
</dbReference>
<comment type="subunit">
    <text evidence="8">Monomer.</text>
</comment>
<dbReference type="OrthoDB" id="9800507at2"/>
<comment type="caution">
    <text evidence="11">The sequence shown here is derived from an EMBL/GenBank/DDBJ whole genome shotgun (WGS) entry which is preliminary data.</text>
</comment>
<protein>
    <recommendedName>
        <fullName evidence="7 8">Peptidyl-tRNA hydrolase</fullName>
        <shortName evidence="8">Pth</shortName>
        <ecNumber evidence="1 8">3.1.1.29</ecNumber>
    </recommendedName>
</protein>
<dbReference type="GO" id="GO:0072344">
    <property type="term" value="P:rescue of stalled ribosome"/>
    <property type="evidence" value="ECO:0007669"/>
    <property type="project" value="UniProtKB-UniRule"/>
</dbReference>
<keyword evidence="12" id="KW-1185">Reference proteome</keyword>